<evidence type="ECO:0000313" key="6">
    <source>
        <dbReference type="Proteomes" id="UP000697127"/>
    </source>
</evidence>
<dbReference type="Proteomes" id="UP000697127">
    <property type="component" value="Unassembled WGS sequence"/>
</dbReference>
<name>A0A9P6WPM8_9ASCO</name>
<accession>A0A9P6WPM8</accession>
<evidence type="ECO:0000256" key="2">
    <source>
        <dbReference type="PROSITE-ProRule" id="PRU00176"/>
    </source>
</evidence>
<evidence type="ECO:0000256" key="3">
    <source>
        <dbReference type="SAM" id="MobiDB-lite"/>
    </source>
</evidence>
<comment type="caution">
    <text evidence="5">The sequence shown here is derived from an EMBL/GenBank/DDBJ whole genome shotgun (WGS) entry which is preliminary data.</text>
</comment>
<dbReference type="Gene3D" id="3.30.70.330">
    <property type="match status" value="1"/>
</dbReference>
<dbReference type="GO" id="GO:0005730">
    <property type="term" value="C:nucleolus"/>
    <property type="evidence" value="ECO:0007669"/>
    <property type="project" value="TreeGrafter"/>
</dbReference>
<protein>
    <recommendedName>
        <fullName evidence="4">RRM domain-containing protein</fullName>
    </recommendedName>
</protein>
<dbReference type="InterPro" id="IPR035979">
    <property type="entry name" value="RBD_domain_sf"/>
</dbReference>
<keyword evidence="6" id="KW-1185">Reference proteome</keyword>
<organism evidence="5 6">
    <name type="scientific">Pichia californica</name>
    <dbReference type="NCBI Taxonomy" id="460514"/>
    <lineage>
        <taxon>Eukaryota</taxon>
        <taxon>Fungi</taxon>
        <taxon>Dikarya</taxon>
        <taxon>Ascomycota</taxon>
        <taxon>Saccharomycotina</taxon>
        <taxon>Pichiomycetes</taxon>
        <taxon>Pichiales</taxon>
        <taxon>Pichiaceae</taxon>
        <taxon>Pichia</taxon>
    </lineage>
</organism>
<dbReference type="CDD" id="cd12400">
    <property type="entry name" value="RRM_Nop6"/>
    <property type="match status" value="1"/>
</dbReference>
<dbReference type="GO" id="GO:0019843">
    <property type="term" value="F:rRNA binding"/>
    <property type="evidence" value="ECO:0007669"/>
    <property type="project" value="TreeGrafter"/>
</dbReference>
<dbReference type="AlphaFoldDB" id="A0A9P6WPM8"/>
<evidence type="ECO:0000313" key="5">
    <source>
        <dbReference type="EMBL" id="KAG0690984.1"/>
    </source>
</evidence>
<dbReference type="PROSITE" id="PS50102">
    <property type="entry name" value="RRM"/>
    <property type="match status" value="1"/>
</dbReference>
<proteinExistence type="predicted"/>
<dbReference type="GO" id="GO:0042274">
    <property type="term" value="P:ribosomal small subunit biogenesis"/>
    <property type="evidence" value="ECO:0007669"/>
    <property type="project" value="TreeGrafter"/>
</dbReference>
<keyword evidence="1 2" id="KW-0694">RNA-binding</keyword>
<feature type="compositionally biased region" description="Basic and acidic residues" evidence="3">
    <location>
        <begin position="193"/>
        <end position="223"/>
    </location>
</feature>
<feature type="compositionally biased region" description="Basic and acidic residues" evidence="3">
    <location>
        <begin position="239"/>
        <end position="249"/>
    </location>
</feature>
<sequence length="249" mass="28306">MSDTETQLNTQKLSKKQLKALRFKAKTSTNAAEELKIVEETKEREIENEKKRKIEEAEAVKKAEAEAAEKAANEPPKKKRKTRRGKKGRGSVDKSEGPRFILFVGNLPYKATEEDIQKHFKNCEPTNIRLRTDKGCAFIEYKNEDPMESKRQMDIALRLHKSTLDGRKINVELTAGGGGNSLDRKEKIKVKNEKLEEERMKRTLAEKDKKNKADAEKRKADGIEEKEEDNDVSGGTGVHPDRAKMLGLE</sequence>
<evidence type="ECO:0000256" key="1">
    <source>
        <dbReference type="ARBA" id="ARBA00022884"/>
    </source>
</evidence>
<dbReference type="InterPro" id="IPR000504">
    <property type="entry name" value="RRM_dom"/>
</dbReference>
<feature type="region of interest" description="Disordered" evidence="3">
    <location>
        <begin position="40"/>
        <end position="96"/>
    </location>
</feature>
<feature type="compositionally biased region" description="Basic and acidic residues" evidence="3">
    <location>
        <begin position="40"/>
        <end position="76"/>
    </location>
</feature>
<dbReference type="InterPro" id="IPR034228">
    <property type="entry name" value="Nop6_RRM"/>
</dbReference>
<reference evidence="5" key="1">
    <citation type="submission" date="2020-11" db="EMBL/GenBank/DDBJ databases">
        <title>Kefir isolates.</title>
        <authorList>
            <person name="Marcisauskas S."/>
            <person name="Kim Y."/>
            <person name="Blasche S."/>
        </authorList>
    </citation>
    <scope>NUCLEOTIDE SEQUENCE</scope>
    <source>
        <strain evidence="5">Olga-1</strain>
    </source>
</reference>
<feature type="region of interest" description="Disordered" evidence="3">
    <location>
        <begin position="193"/>
        <end position="249"/>
    </location>
</feature>
<dbReference type="SMART" id="SM00360">
    <property type="entry name" value="RRM"/>
    <property type="match status" value="1"/>
</dbReference>
<feature type="compositionally biased region" description="Basic residues" evidence="3">
    <location>
        <begin position="77"/>
        <end position="89"/>
    </location>
</feature>
<dbReference type="Pfam" id="PF00076">
    <property type="entry name" value="RRM_1"/>
    <property type="match status" value="1"/>
</dbReference>
<dbReference type="InterPro" id="IPR012677">
    <property type="entry name" value="Nucleotide-bd_a/b_plait_sf"/>
</dbReference>
<dbReference type="PANTHER" id="PTHR23236">
    <property type="entry name" value="EUKARYOTIC TRANSLATION INITIATION FACTOR 4B/4H"/>
    <property type="match status" value="1"/>
</dbReference>
<feature type="domain" description="RRM" evidence="4">
    <location>
        <begin position="100"/>
        <end position="176"/>
    </location>
</feature>
<gene>
    <name evidence="5" type="ORF">C6P40_000482</name>
</gene>
<evidence type="ECO:0000259" key="4">
    <source>
        <dbReference type="PROSITE" id="PS50102"/>
    </source>
</evidence>
<dbReference type="EMBL" id="PUHW01000012">
    <property type="protein sequence ID" value="KAG0690984.1"/>
    <property type="molecule type" value="Genomic_DNA"/>
</dbReference>
<dbReference type="PANTHER" id="PTHR23236:SF51">
    <property type="entry name" value="NUCLEOLAR PROTEIN 6"/>
    <property type="match status" value="1"/>
</dbReference>
<dbReference type="SUPFAM" id="SSF54928">
    <property type="entry name" value="RNA-binding domain, RBD"/>
    <property type="match status" value="1"/>
</dbReference>